<dbReference type="AlphaFoldDB" id="A0A7U2FA65"/>
<name>A0A7U2FA65_PHANO</name>
<accession>A0A7U2FA65</accession>
<keyword evidence="2" id="KW-1185">Reference proteome</keyword>
<dbReference type="Proteomes" id="UP000663193">
    <property type="component" value="Chromosome 12"/>
</dbReference>
<dbReference type="EMBL" id="CP069034">
    <property type="protein sequence ID" value="QRD01514.1"/>
    <property type="molecule type" value="Genomic_DNA"/>
</dbReference>
<evidence type="ECO:0000313" key="2">
    <source>
        <dbReference type="Proteomes" id="UP000663193"/>
    </source>
</evidence>
<protein>
    <submittedName>
        <fullName evidence="1">Uncharacterized protein</fullName>
    </submittedName>
</protein>
<reference evidence="2" key="1">
    <citation type="journal article" date="2021" name="BMC Genomics">
        <title>Chromosome-level genome assembly and manually-curated proteome of model necrotroph Parastagonospora nodorum Sn15 reveals a genome-wide trove of candidate effector homologs, and redundancy of virulence-related functions within an accessory chromosome.</title>
        <authorList>
            <person name="Bertazzoni S."/>
            <person name="Jones D.A.B."/>
            <person name="Phan H.T."/>
            <person name="Tan K.-C."/>
            <person name="Hane J.K."/>
        </authorList>
    </citation>
    <scope>NUCLEOTIDE SEQUENCE [LARGE SCALE GENOMIC DNA]</scope>
    <source>
        <strain evidence="2">SN15 / ATCC MYA-4574 / FGSC 10173)</strain>
    </source>
</reference>
<sequence>MDVSQDHHIFWASSFRGAVQVGRGLLLDSHLVEGSGAEETTIAFRPCSDRNLALTLSTPSCNVIRVPHGDW</sequence>
<dbReference type="VEuPathDB" id="FungiDB:JI435_416860"/>
<proteinExistence type="predicted"/>
<gene>
    <name evidence="1" type="ORF">JI435_416860</name>
</gene>
<organism evidence="1 2">
    <name type="scientific">Phaeosphaeria nodorum (strain SN15 / ATCC MYA-4574 / FGSC 10173)</name>
    <name type="common">Glume blotch fungus</name>
    <name type="synonym">Parastagonospora nodorum</name>
    <dbReference type="NCBI Taxonomy" id="321614"/>
    <lineage>
        <taxon>Eukaryota</taxon>
        <taxon>Fungi</taxon>
        <taxon>Dikarya</taxon>
        <taxon>Ascomycota</taxon>
        <taxon>Pezizomycotina</taxon>
        <taxon>Dothideomycetes</taxon>
        <taxon>Pleosporomycetidae</taxon>
        <taxon>Pleosporales</taxon>
        <taxon>Pleosporineae</taxon>
        <taxon>Phaeosphaeriaceae</taxon>
        <taxon>Parastagonospora</taxon>
    </lineage>
</organism>
<evidence type="ECO:0000313" key="1">
    <source>
        <dbReference type="EMBL" id="QRD01514.1"/>
    </source>
</evidence>